<evidence type="ECO:0000256" key="6">
    <source>
        <dbReference type="ARBA" id="ARBA00022679"/>
    </source>
</evidence>
<keyword evidence="13" id="KW-1185">Reference proteome</keyword>
<dbReference type="PANTHER" id="PTHR11557:SF0">
    <property type="entry name" value="PORPHOBILINOGEN DEAMINASE"/>
    <property type="match status" value="1"/>
</dbReference>
<dbReference type="InterPro" id="IPR000860">
    <property type="entry name" value="HemC"/>
</dbReference>
<comment type="similarity">
    <text evidence="4">Belongs to the HMBS family.</text>
</comment>
<dbReference type="Pfam" id="PF01379">
    <property type="entry name" value="Porphobil_deam"/>
    <property type="match status" value="1"/>
</dbReference>
<accession>A0A7K3WPE9</accession>
<evidence type="ECO:0000256" key="7">
    <source>
        <dbReference type="ARBA" id="ARBA00023244"/>
    </source>
</evidence>
<dbReference type="EC" id="2.5.1.61" evidence="9"/>
<dbReference type="EMBL" id="JAAGVY010000012">
    <property type="protein sequence ID" value="NEN23530.1"/>
    <property type="molecule type" value="Genomic_DNA"/>
</dbReference>
<comment type="caution">
    <text evidence="12">The sequence shown here is derived from an EMBL/GenBank/DDBJ whole genome shotgun (WGS) entry which is preliminary data.</text>
</comment>
<dbReference type="SUPFAM" id="SSF54782">
    <property type="entry name" value="Porphobilinogen deaminase (hydroxymethylbilane synthase), C-terminal domain"/>
    <property type="match status" value="1"/>
</dbReference>
<dbReference type="NCBIfam" id="TIGR00212">
    <property type="entry name" value="hemC"/>
    <property type="match status" value="1"/>
</dbReference>
<keyword evidence="7" id="KW-0627">Porphyrin biosynthesis</keyword>
<dbReference type="GO" id="GO:0006783">
    <property type="term" value="P:heme biosynthetic process"/>
    <property type="evidence" value="ECO:0007669"/>
    <property type="project" value="TreeGrafter"/>
</dbReference>
<dbReference type="InterPro" id="IPR022418">
    <property type="entry name" value="Porphobilinogen_deaminase_C"/>
</dbReference>
<dbReference type="PRINTS" id="PR00151">
    <property type="entry name" value="PORPHBDMNASE"/>
</dbReference>
<dbReference type="FunFam" id="3.40.190.10:FF:000005">
    <property type="entry name" value="Porphobilinogen deaminase"/>
    <property type="match status" value="1"/>
</dbReference>
<comment type="pathway">
    <text evidence="3">Porphyrin-containing compound metabolism; protoporphyrin-IX biosynthesis; coproporphyrinogen-III from 5-aminolevulinate: step 2/4.</text>
</comment>
<dbReference type="InterPro" id="IPR036803">
    <property type="entry name" value="Porphobilinogen_deaminase_C_sf"/>
</dbReference>
<evidence type="ECO:0000256" key="8">
    <source>
        <dbReference type="ARBA" id="ARBA00048169"/>
    </source>
</evidence>
<comment type="cofactor">
    <cofactor evidence="1">
        <name>dipyrromethane</name>
        <dbReference type="ChEBI" id="CHEBI:60342"/>
    </cofactor>
</comment>
<dbReference type="InterPro" id="IPR022417">
    <property type="entry name" value="Porphobilin_deaminase_N"/>
</dbReference>
<sequence>MRNSEIVIGSRGSDLALWQANYIKDLLEKEGHAVRIQIIKTQGDIIQHLSFDKMEGKGFFTKELETALLANQVDLAVHSFKDLETNQPDDLSIAAILNRANPADILLIRKGFTDSNERWTLKKNIKVGTSSARRKMQLTLHRPDLEIDDIRGNVPTRVQKLRDGHFDAIVLAKAGLDRLNLDVSDLDAFEFDPREFIPAPAQGALACQIRSSDTELAEILKALHNTKIANLVATERKVLNLFDGGCQLPLGAYCIETAEGVELRAIMSPRYGEMPSSVFLKAKTTDGLAQKAAAQLKKKVLA</sequence>
<evidence type="ECO:0000256" key="3">
    <source>
        <dbReference type="ARBA" id="ARBA00004735"/>
    </source>
</evidence>
<dbReference type="Proteomes" id="UP000486602">
    <property type="component" value="Unassembled WGS sequence"/>
</dbReference>
<dbReference type="SUPFAM" id="SSF53850">
    <property type="entry name" value="Periplasmic binding protein-like II"/>
    <property type="match status" value="1"/>
</dbReference>
<evidence type="ECO:0000259" key="11">
    <source>
        <dbReference type="Pfam" id="PF03900"/>
    </source>
</evidence>
<evidence type="ECO:0000256" key="9">
    <source>
        <dbReference type="NCBIfam" id="TIGR00212"/>
    </source>
</evidence>
<gene>
    <name evidence="12" type="primary">hemC</name>
    <name evidence="12" type="ORF">G3O08_08455</name>
</gene>
<dbReference type="RefSeq" id="WP_163284855.1">
    <property type="nucleotide sequence ID" value="NZ_JAAGVY010000012.1"/>
</dbReference>
<name>A0A7K3WPE9_9FLAO</name>
<comment type="function">
    <text evidence="2">Tetrapolymerization of the monopyrrole PBG into the hydroxymethylbilane pre-uroporphyrinogen in several discrete steps.</text>
</comment>
<evidence type="ECO:0000313" key="13">
    <source>
        <dbReference type="Proteomes" id="UP000486602"/>
    </source>
</evidence>
<dbReference type="PIRSF" id="PIRSF001438">
    <property type="entry name" value="4pyrrol_synth_OHMeBilane_synth"/>
    <property type="match status" value="1"/>
</dbReference>
<comment type="catalytic activity">
    <reaction evidence="8">
        <text>4 porphobilinogen + H2O = hydroxymethylbilane + 4 NH4(+)</text>
        <dbReference type="Rhea" id="RHEA:13185"/>
        <dbReference type="ChEBI" id="CHEBI:15377"/>
        <dbReference type="ChEBI" id="CHEBI:28938"/>
        <dbReference type="ChEBI" id="CHEBI:57845"/>
        <dbReference type="ChEBI" id="CHEBI:58126"/>
        <dbReference type="EC" id="2.5.1.61"/>
    </reaction>
</comment>
<evidence type="ECO:0000313" key="12">
    <source>
        <dbReference type="EMBL" id="NEN23530.1"/>
    </source>
</evidence>
<dbReference type="AlphaFoldDB" id="A0A7K3WPE9"/>
<evidence type="ECO:0000256" key="1">
    <source>
        <dbReference type="ARBA" id="ARBA00001916"/>
    </source>
</evidence>
<keyword evidence="6 12" id="KW-0808">Transferase</keyword>
<dbReference type="Gene3D" id="3.40.190.10">
    <property type="entry name" value="Periplasmic binding protein-like II"/>
    <property type="match status" value="2"/>
</dbReference>
<evidence type="ECO:0000256" key="4">
    <source>
        <dbReference type="ARBA" id="ARBA00005638"/>
    </source>
</evidence>
<evidence type="ECO:0000259" key="10">
    <source>
        <dbReference type="Pfam" id="PF01379"/>
    </source>
</evidence>
<organism evidence="12 13">
    <name type="scientific">Cryomorpha ignava</name>
    <dbReference type="NCBI Taxonomy" id="101383"/>
    <lineage>
        <taxon>Bacteria</taxon>
        <taxon>Pseudomonadati</taxon>
        <taxon>Bacteroidota</taxon>
        <taxon>Flavobacteriia</taxon>
        <taxon>Flavobacteriales</taxon>
        <taxon>Cryomorphaceae</taxon>
        <taxon>Cryomorpha</taxon>
    </lineage>
</organism>
<feature type="domain" description="Porphobilinogen deaminase C-terminal" evidence="11">
    <location>
        <begin position="232"/>
        <end position="272"/>
    </location>
</feature>
<reference evidence="12 13" key="1">
    <citation type="submission" date="2020-02" db="EMBL/GenBank/DDBJ databases">
        <title>Out from the shadows clarifying the taxonomy of the family Cryomorphaceae and related taxa by utilizing the GTDB taxonomic framework.</title>
        <authorList>
            <person name="Bowman J.P."/>
        </authorList>
    </citation>
    <scope>NUCLEOTIDE SEQUENCE [LARGE SCALE GENOMIC DNA]</scope>
    <source>
        <strain evidence="12 13">QSSC 1-22</strain>
    </source>
</reference>
<proteinExistence type="inferred from homology"/>
<evidence type="ECO:0000256" key="2">
    <source>
        <dbReference type="ARBA" id="ARBA00002869"/>
    </source>
</evidence>
<dbReference type="GO" id="GO:0005737">
    <property type="term" value="C:cytoplasm"/>
    <property type="evidence" value="ECO:0007669"/>
    <property type="project" value="UniProtKB-UniRule"/>
</dbReference>
<protein>
    <recommendedName>
        <fullName evidence="9">Hydroxymethylbilane synthase</fullName>
        <ecNumber evidence="9">2.5.1.61</ecNumber>
    </recommendedName>
</protein>
<feature type="domain" description="Porphobilinogen deaminase N-terminal" evidence="10">
    <location>
        <begin position="6"/>
        <end position="217"/>
    </location>
</feature>
<comment type="subunit">
    <text evidence="5">Monomer.</text>
</comment>
<dbReference type="PANTHER" id="PTHR11557">
    <property type="entry name" value="PORPHOBILINOGEN DEAMINASE"/>
    <property type="match status" value="1"/>
</dbReference>
<dbReference type="GO" id="GO:0004418">
    <property type="term" value="F:hydroxymethylbilane synthase activity"/>
    <property type="evidence" value="ECO:0007669"/>
    <property type="project" value="UniProtKB-UniRule"/>
</dbReference>
<dbReference type="Gene3D" id="3.30.160.40">
    <property type="entry name" value="Porphobilinogen deaminase, C-terminal domain"/>
    <property type="match status" value="1"/>
</dbReference>
<evidence type="ECO:0000256" key="5">
    <source>
        <dbReference type="ARBA" id="ARBA00011245"/>
    </source>
</evidence>
<dbReference type="Pfam" id="PF03900">
    <property type="entry name" value="Porphobil_deamC"/>
    <property type="match status" value="1"/>
</dbReference>